<dbReference type="Pfam" id="PF03963">
    <property type="entry name" value="FlgD"/>
    <property type="match status" value="1"/>
</dbReference>
<evidence type="ECO:0000256" key="2">
    <source>
        <dbReference type="ARBA" id="ARBA00022795"/>
    </source>
</evidence>
<dbReference type="Proteomes" id="UP000541969">
    <property type="component" value="Unassembled WGS sequence"/>
</dbReference>
<sequence>MTAPVGGSNAVATNTATTSVDRPDQMDKDTFLKLLVAQMRYQDPSNPTDPTQFMSQTAAFSQVEKLDQLVQQNASIVALQKTMNAGVIVGHTVTYTDDNGAAQTGAVTSVLLGDDTTPATATIGGKSVPLGRITQVS</sequence>
<gene>
    <name evidence="4" type="ORF">GGQ55_002606</name>
</gene>
<evidence type="ECO:0000313" key="4">
    <source>
        <dbReference type="EMBL" id="NYJ06328.1"/>
    </source>
</evidence>
<reference evidence="4 5" key="1">
    <citation type="submission" date="2020-07" db="EMBL/GenBank/DDBJ databases">
        <title>Sequencing the genomes of 1000 actinobacteria strains.</title>
        <authorList>
            <person name="Klenk H.-P."/>
        </authorList>
    </citation>
    <scope>NUCLEOTIDE SEQUENCE [LARGE SCALE GENOMIC DNA]</scope>
    <source>
        <strain evidence="4 5">DSM 104001</strain>
    </source>
</reference>
<keyword evidence="4" id="KW-0966">Cell projection</keyword>
<feature type="region of interest" description="Disordered" evidence="3">
    <location>
        <begin position="1"/>
        <end position="24"/>
    </location>
</feature>
<dbReference type="RefSeq" id="WP_179717366.1">
    <property type="nucleotide sequence ID" value="NZ_JACBZT010000001.1"/>
</dbReference>
<evidence type="ECO:0000256" key="1">
    <source>
        <dbReference type="ARBA" id="ARBA00010577"/>
    </source>
</evidence>
<accession>A0A853CJ70</accession>
<keyword evidence="4" id="KW-0282">Flagellum</keyword>
<dbReference type="EMBL" id="JACBZT010000001">
    <property type="protein sequence ID" value="NYJ06328.1"/>
    <property type="molecule type" value="Genomic_DNA"/>
</dbReference>
<evidence type="ECO:0000256" key="3">
    <source>
        <dbReference type="SAM" id="MobiDB-lite"/>
    </source>
</evidence>
<evidence type="ECO:0000313" key="5">
    <source>
        <dbReference type="Proteomes" id="UP000541969"/>
    </source>
</evidence>
<keyword evidence="4" id="KW-0969">Cilium</keyword>
<comment type="caution">
    <text evidence="4">The sequence shown here is derived from an EMBL/GenBank/DDBJ whole genome shotgun (WGS) entry which is preliminary data.</text>
</comment>
<feature type="compositionally biased region" description="Low complexity" evidence="3">
    <location>
        <begin position="1"/>
        <end position="20"/>
    </location>
</feature>
<proteinExistence type="inferred from homology"/>
<dbReference type="InterPro" id="IPR005648">
    <property type="entry name" value="FlgD"/>
</dbReference>
<comment type="similarity">
    <text evidence="1">Belongs to the FlgD family.</text>
</comment>
<keyword evidence="2" id="KW-1005">Bacterial flagellum biogenesis</keyword>
<name>A0A853CJ70_9ACTN</name>
<keyword evidence="5" id="KW-1185">Reference proteome</keyword>
<organism evidence="4 5">
    <name type="scientific">Petropleomorpha daqingensis</name>
    <dbReference type="NCBI Taxonomy" id="2026353"/>
    <lineage>
        <taxon>Bacteria</taxon>
        <taxon>Bacillati</taxon>
        <taxon>Actinomycetota</taxon>
        <taxon>Actinomycetes</taxon>
        <taxon>Geodermatophilales</taxon>
        <taxon>Geodermatophilaceae</taxon>
        <taxon>Petropleomorpha</taxon>
    </lineage>
</organism>
<dbReference type="GO" id="GO:0044781">
    <property type="term" value="P:bacterial-type flagellum organization"/>
    <property type="evidence" value="ECO:0007669"/>
    <property type="project" value="UniProtKB-KW"/>
</dbReference>
<protein>
    <submittedName>
        <fullName evidence="4">Flagellar basal-body rod modification protein FlgD</fullName>
    </submittedName>
</protein>
<dbReference type="AlphaFoldDB" id="A0A853CJ70"/>